<feature type="region of interest" description="Disordered" evidence="1">
    <location>
        <begin position="194"/>
        <end position="250"/>
    </location>
</feature>
<sequence length="1571" mass="168994">MALPQPLEPDDLREPVIASSNRAADVGPYMISLLAEDPKTWMNVMPWEFPQNAGREEEEQFLRTFFTDREIRKQGGAAPPGNGYRFLKQVWMSCALWNVNERIPRITDKWLWENQNLVNDPAMRSFFFNEDVQLSTFFTTQEVEEYGPKLLGWAVKGIQGYVRMNQNNQQETGADQGTAGGAAAPAAAAITISPPDAEQESTNKTGVPVGTTAPPPAEPESSKKPAEPFVKHHDSSDAFFAKKPRNRKKPGFTQVMAAGTAEVIAKLGGPPSEDKTAATSGEEKTAVSSSEEEATTAPLEEKTAAAPREEKTTTTAGDKTAASPSEDRITTTADDAKSTTTAGEEKATGPPLDVATTTTADASITPATASAAIPAAVPAATGYGQGSARNFSSGSHHLAEERPQSFRRGRGNQGPKRNSFNGSRLPPRPPPGYGDARNVSGPFSPYGGPPAHMSPMPPGSAPVTHRMPSGGAFPSPVGPMPTLPQGQQFYAPPPPGYQMNQPMQPQYDPSMHHMQPQQQMFMQGPPPAPGPYQQYGPTSGAYNMQPPPFADRSNVHPNTRHFSNEQTFFPVDESANYYSQRRDSTHSRNYRGRGGFGGSMRGRSNRGRGSFSNEGHFMPRNAPSETNLETFPQHERKFSIEREGNWRRQDWQGRGQADNNFAQLGKDHQSCAAGCTRFEISPTCTTATKLILFNVSPSLNMPEVVPFFSQFGRVQWVSKPYQALRAPSPEMAPRWYMWVTFEDVSGARNCLAAKGLQWPGGALLPEVAKEHWDPDSARPPPGYQRPSISYRAQPDMTIPAQEVQRAPPQQEIARTQATPTRRDSSGYNTPVATDSSATPTASRDNTPKNKKSQKHKNRNKKRVEQKEDTSSEKASEVEKAGEVEHVKDEAAQKKTKKSEAIPSPSVEDAEAKVPEEVKKPESNEPAGPEASSSTAEVKVTTEAGPEAGGDPDLTPTMPAAEPVISSEKKSASVEPAAESVVNPEEAPSSTKQDEDVNDESFHTATGTPEVEKDVALEAADVATPTISTPKEQENAQEEDAEASVSDVGSAHASHQPIVKSPTQSPSPGKDSKKAPIPKVPSQKNVTIAVPPVDTDKANKTFGKAQSESLQVPQQRSASGSSDNTTAAFVTAPSTPAVPEPAQVPRSKKAPKEKGPEQTESFSIFGKTTKRKASGKPKDKKPAGKRKGSSMPETVNETQATVRDNESSAVSVEEPKKSDVKQEDSPSEPVEPNQKQDIAETTDPVAPEDENSKPADVVVAETEGDYGWKPKLSAKAAGKQPVGPSEEAATSTSDAIVVEPEPNVPGEEMESESDEEQAKANVGLGISEGNTAKLTKGQRKYQKQKEKKRLQKLQKKAVVQVTEMSHPGIDNHTSKSTYEFKGRDLGPSQGAHGSMPSPANAAASQPLANANSSSSSAPNSQNVQATDDGLSPGKSLAQRFNGRQLQSSQEDPSNLSHRTRSKAGSDAAWKVLGNGDGKVSPDDDDDDDEVMVTYYIIAKDIDNESQAPDGNENLTAAEEPQEEVSPGVIDSRNKLQELQAQENAAKAKKAKQAAKEAMEVMAALDGTQTETQ</sequence>
<feature type="compositionally biased region" description="Basic and acidic residues" evidence="1">
    <location>
        <begin position="299"/>
        <end position="312"/>
    </location>
</feature>
<protein>
    <recommendedName>
        <fullName evidence="4">RRM domain-containing protein</fullName>
    </recommendedName>
</protein>
<feature type="compositionally biased region" description="Basic and acidic residues" evidence="1">
    <location>
        <begin position="1212"/>
        <end position="1223"/>
    </location>
</feature>
<feature type="compositionally biased region" description="Basic and acidic residues" evidence="1">
    <location>
        <begin position="272"/>
        <end position="285"/>
    </location>
</feature>
<feature type="region of interest" description="Disordered" evidence="1">
    <location>
        <begin position="579"/>
        <end position="627"/>
    </location>
</feature>
<dbReference type="SUPFAM" id="SSF54928">
    <property type="entry name" value="RNA-binding domain, RBD"/>
    <property type="match status" value="1"/>
</dbReference>
<proteinExistence type="predicted"/>
<dbReference type="Proteomes" id="UP001305779">
    <property type="component" value="Unassembled WGS sequence"/>
</dbReference>
<evidence type="ECO:0000313" key="3">
    <source>
        <dbReference type="Proteomes" id="UP001305779"/>
    </source>
</evidence>
<feature type="compositionally biased region" description="Polar residues" evidence="1">
    <location>
        <begin position="1440"/>
        <end position="1455"/>
    </location>
</feature>
<name>A0ABR0F0F8_ZASCE</name>
<organism evidence="2 3">
    <name type="scientific">Zasmidium cellare</name>
    <name type="common">Wine cellar mold</name>
    <name type="synonym">Racodium cellare</name>
    <dbReference type="NCBI Taxonomy" id="395010"/>
    <lineage>
        <taxon>Eukaryota</taxon>
        <taxon>Fungi</taxon>
        <taxon>Dikarya</taxon>
        <taxon>Ascomycota</taxon>
        <taxon>Pezizomycotina</taxon>
        <taxon>Dothideomycetes</taxon>
        <taxon>Dothideomycetidae</taxon>
        <taxon>Mycosphaerellales</taxon>
        <taxon>Mycosphaerellaceae</taxon>
        <taxon>Zasmidium</taxon>
    </lineage>
</organism>
<dbReference type="EMBL" id="JAXOVC010000001">
    <property type="protein sequence ID" value="KAK4507302.1"/>
    <property type="molecule type" value="Genomic_DNA"/>
</dbReference>
<feature type="compositionally biased region" description="Low complexity" evidence="1">
    <location>
        <begin position="1296"/>
        <end position="1305"/>
    </location>
</feature>
<gene>
    <name evidence="2" type="ORF">PRZ48_001037</name>
</gene>
<comment type="caution">
    <text evidence="2">The sequence shown here is derived from an EMBL/GenBank/DDBJ whole genome shotgun (WGS) entry which is preliminary data.</text>
</comment>
<feature type="compositionally biased region" description="Basic and acidic residues" evidence="1">
    <location>
        <begin position="325"/>
        <end position="347"/>
    </location>
</feature>
<feature type="compositionally biased region" description="Low complexity" evidence="1">
    <location>
        <begin position="313"/>
        <end position="322"/>
    </location>
</feature>
<feature type="compositionally biased region" description="Low complexity" evidence="1">
    <location>
        <begin position="1395"/>
        <end position="1424"/>
    </location>
</feature>
<dbReference type="InterPro" id="IPR035979">
    <property type="entry name" value="RBD_domain_sf"/>
</dbReference>
<feature type="region of interest" description="Disordered" evidence="1">
    <location>
        <begin position="265"/>
        <end position="360"/>
    </location>
</feature>
<feature type="compositionally biased region" description="Polar residues" evidence="1">
    <location>
        <begin position="1190"/>
        <end position="1209"/>
    </location>
</feature>
<evidence type="ECO:0008006" key="4">
    <source>
        <dbReference type="Google" id="ProtNLM"/>
    </source>
</evidence>
<feature type="region of interest" description="Disordered" evidence="1">
    <location>
        <begin position="1499"/>
        <end position="1529"/>
    </location>
</feature>
<evidence type="ECO:0000256" key="1">
    <source>
        <dbReference type="SAM" id="MobiDB-lite"/>
    </source>
</evidence>
<feature type="compositionally biased region" description="Polar residues" evidence="1">
    <location>
        <begin position="1503"/>
        <end position="1513"/>
    </location>
</feature>
<feature type="compositionally biased region" description="Basic and acidic residues" evidence="1">
    <location>
        <begin position="862"/>
        <end position="892"/>
    </location>
</feature>
<feature type="compositionally biased region" description="Basic and acidic residues" evidence="1">
    <location>
        <begin position="220"/>
        <end position="236"/>
    </location>
</feature>
<feature type="compositionally biased region" description="Basic and acidic residues" evidence="1">
    <location>
        <begin position="909"/>
        <end position="922"/>
    </location>
</feature>
<feature type="region of interest" description="Disordered" evidence="1">
    <location>
        <begin position="381"/>
        <end position="462"/>
    </location>
</feature>
<feature type="region of interest" description="Disordered" evidence="1">
    <location>
        <begin position="801"/>
        <end position="1487"/>
    </location>
</feature>
<evidence type="ECO:0000313" key="2">
    <source>
        <dbReference type="EMBL" id="KAK4507302.1"/>
    </source>
</evidence>
<feature type="compositionally biased region" description="Basic residues" evidence="1">
    <location>
        <begin position="1335"/>
        <end position="1354"/>
    </location>
</feature>
<feature type="compositionally biased region" description="Basic residues" evidence="1">
    <location>
        <begin position="848"/>
        <end position="861"/>
    </location>
</feature>
<feature type="compositionally biased region" description="Polar residues" evidence="1">
    <location>
        <begin position="1103"/>
        <end position="1133"/>
    </location>
</feature>
<accession>A0ABR0F0F8</accession>
<keyword evidence="3" id="KW-1185">Reference proteome</keyword>
<reference evidence="2 3" key="1">
    <citation type="journal article" date="2023" name="G3 (Bethesda)">
        <title>A chromosome-level genome assembly of Zasmidium syzygii isolated from banana leaves.</title>
        <authorList>
            <person name="van Westerhoven A.C."/>
            <person name="Mehrabi R."/>
            <person name="Talebi R."/>
            <person name="Steentjes M.B.F."/>
            <person name="Corcolon B."/>
            <person name="Chong P.A."/>
            <person name="Kema G.H.J."/>
            <person name="Seidl M.F."/>
        </authorList>
    </citation>
    <scope>NUCLEOTIDE SEQUENCE [LARGE SCALE GENOMIC DNA]</scope>
    <source>
        <strain evidence="2 3">P124</strain>
    </source>
</reference>
<feature type="compositionally biased region" description="Polar residues" evidence="1">
    <location>
        <begin position="812"/>
        <end position="844"/>
    </location>
</feature>
<dbReference type="CDD" id="cd00590">
    <property type="entry name" value="RRM_SF"/>
    <property type="match status" value="1"/>
</dbReference>